<dbReference type="Proteomes" id="UP001055811">
    <property type="component" value="Linkage Group LG05"/>
</dbReference>
<evidence type="ECO:0000313" key="1">
    <source>
        <dbReference type="EMBL" id="KAI3738295.1"/>
    </source>
</evidence>
<proteinExistence type="predicted"/>
<protein>
    <submittedName>
        <fullName evidence="1">Uncharacterized protein</fullName>
    </submittedName>
</protein>
<accession>A0ACB9CVK7</accession>
<dbReference type="EMBL" id="CM042013">
    <property type="protein sequence ID" value="KAI3738295.1"/>
    <property type="molecule type" value="Genomic_DNA"/>
</dbReference>
<gene>
    <name evidence="1" type="ORF">L2E82_28319</name>
</gene>
<organism evidence="1 2">
    <name type="scientific">Cichorium intybus</name>
    <name type="common">Chicory</name>
    <dbReference type="NCBI Taxonomy" id="13427"/>
    <lineage>
        <taxon>Eukaryota</taxon>
        <taxon>Viridiplantae</taxon>
        <taxon>Streptophyta</taxon>
        <taxon>Embryophyta</taxon>
        <taxon>Tracheophyta</taxon>
        <taxon>Spermatophyta</taxon>
        <taxon>Magnoliopsida</taxon>
        <taxon>eudicotyledons</taxon>
        <taxon>Gunneridae</taxon>
        <taxon>Pentapetalae</taxon>
        <taxon>asterids</taxon>
        <taxon>campanulids</taxon>
        <taxon>Asterales</taxon>
        <taxon>Asteraceae</taxon>
        <taxon>Cichorioideae</taxon>
        <taxon>Cichorieae</taxon>
        <taxon>Cichoriinae</taxon>
        <taxon>Cichorium</taxon>
    </lineage>
</organism>
<keyword evidence="2" id="KW-1185">Reference proteome</keyword>
<reference evidence="1 2" key="2">
    <citation type="journal article" date="2022" name="Mol. Ecol. Resour.">
        <title>The genomes of chicory, endive, great burdock and yacon provide insights into Asteraceae paleo-polyploidization history and plant inulin production.</title>
        <authorList>
            <person name="Fan W."/>
            <person name="Wang S."/>
            <person name="Wang H."/>
            <person name="Wang A."/>
            <person name="Jiang F."/>
            <person name="Liu H."/>
            <person name="Zhao H."/>
            <person name="Xu D."/>
            <person name="Zhang Y."/>
        </authorList>
    </citation>
    <scope>NUCLEOTIDE SEQUENCE [LARGE SCALE GENOMIC DNA]</scope>
    <source>
        <strain evidence="2">cv. Punajuju</strain>
        <tissue evidence="1">Leaves</tissue>
    </source>
</reference>
<comment type="caution">
    <text evidence="1">The sequence shown here is derived from an EMBL/GenBank/DDBJ whole genome shotgun (WGS) entry which is preliminary data.</text>
</comment>
<sequence length="336" mass="38835">MKVGTKFENMVDFRRALNHYAIINEFDYFIQKSDPTRFTARCDNIDCGWRIYASIMQDGITFEVRKLTEGHTCTRSNKGGNKRATQGWIANIVTDKLKSDGDFSPVDLRNWIMKTYNVDVPYLKVFRGKEQAYTDMYGEWEDSFMNMDVLREELLIRNEGSVVEIDFDVVGDKKLFKRFFISLAACSKGFLLGCRPYISLDACHLKGKFNGVLAAATGVDGNNSIFPVAYCVLESENIQSWTWFLESLKKAIGMPSGLVISSDMQKGLELAIMQVYPNAEHRECVRHLYSNFKKQYRGEFFNKKLWSAAKTYLPTTHDRLLKEISDESWQEYKITW</sequence>
<name>A0ACB9CVK7_CICIN</name>
<reference evidence="2" key="1">
    <citation type="journal article" date="2022" name="Mol. Ecol. Resour.">
        <title>The genomes of chicory, endive, great burdock and yacon provide insights into Asteraceae palaeo-polyploidization history and plant inulin production.</title>
        <authorList>
            <person name="Fan W."/>
            <person name="Wang S."/>
            <person name="Wang H."/>
            <person name="Wang A."/>
            <person name="Jiang F."/>
            <person name="Liu H."/>
            <person name="Zhao H."/>
            <person name="Xu D."/>
            <person name="Zhang Y."/>
        </authorList>
    </citation>
    <scope>NUCLEOTIDE SEQUENCE [LARGE SCALE GENOMIC DNA]</scope>
    <source>
        <strain evidence="2">cv. Punajuju</strain>
    </source>
</reference>
<evidence type="ECO:0000313" key="2">
    <source>
        <dbReference type="Proteomes" id="UP001055811"/>
    </source>
</evidence>